<proteinExistence type="inferred from homology"/>
<keyword evidence="2 4" id="KW-0689">Ribosomal protein</keyword>
<evidence type="ECO:0000256" key="1">
    <source>
        <dbReference type="ARBA" id="ARBA00006194"/>
    </source>
</evidence>
<keyword evidence="3" id="KW-0687">Ribonucleoprotein</keyword>
<dbReference type="InterPro" id="IPR001971">
    <property type="entry name" value="Ribosomal_uS11"/>
</dbReference>
<reference evidence="4" key="1">
    <citation type="submission" date="2018-10" db="EMBL/GenBank/DDBJ databases">
        <title>Transcriptome assembly of Aceria tosichella (Wheat curl mite) Type 2.</title>
        <authorList>
            <person name="Scully E.D."/>
            <person name="Geib S.M."/>
            <person name="Palmer N.A."/>
            <person name="Gupta A.K."/>
            <person name="Sarath G."/>
            <person name="Tatineni S."/>
        </authorList>
    </citation>
    <scope>NUCLEOTIDE SEQUENCE</scope>
    <source>
        <strain evidence="4">LincolnNE</strain>
    </source>
</reference>
<dbReference type="GO" id="GO:0006412">
    <property type="term" value="P:translation"/>
    <property type="evidence" value="ECO:0007669"/>
    <property type="project" value="InterPro"/>
</dbReference>
<evidence type="ECO:0000313" key="4">
    <source>
        <dbReference type="EMBL" id="MDE51760.1"/>
    </source>
</evidence>
<gene>
    <name evidence="4" type="primary">Mrps11</name>
    <name evidence="4" type="ORF">g.21189</name>
</gene>
<accession>A0A6G1SPD6</accession>
<dbReference type="HAMAP" id="MF_01310">
    <property type="entry name" value="Ribosomal_uS11"/>
    <property type="match status" value="1"/>
</dbReference>
<dbReference type="GO" id="GO:1990904">
    <property type="term" value="C:ribonucleoprotein complex"/>
    <property type="evidence" value="ECO:0007669"/>
    <property type="project" value="UniProtKB-KW"/>
</dbReference>
<dbReference type="SUPFAM" id="SSF53137">
    <property type="entry name" value="Translational machinery components"/>
    <property type="match status" value="1"/>
</dbReference>
<evidence type="ECO:0000256" key="3">
    <source>
        <dbReference type="ARBA" id="ARBA00023274"/>
    </source>
</evidence>
<dbReference type="GO" id="GO:0005840">
    <property type="term" value="C:ribosome"/>
    <property type="evidence" value="ECO:0007669"/>
    <property type="project" value="UniProtKB-KW"/>
</dbReference>
<dbReference type="AlphaFoldDB" id="A0A6G1SPD6"/>
<dbReference type="Gene3D" id="3.30.420.80">
    <property type="entry name" value="Ribosomal protein S11"/>
    <property type="match status" value="1"/>
</dbReference>
<dbReference type="GO" id="GO:0003735">
    <property type="term" value="F:structural constituent of ribosome"/>
    <property type="evidence" value="ECO:0007669"/>
    <property type="project" value="InterPro"/>
</dbReference>
<evidence type="ECO:0000256" key="2">
    <source>
        <dbReference type="ARBA" id="ARBA00022980"/>
    </source>
</evidence>
<dbReference type="Pfam" id="PF00411">
    <property type="entry name" value="Ribosomal_S11"/>
    <property type="match status" value="1"/>
</dbReference>
<name>A0A6G1SPD6_9ACAR</name>
<dbReference type="EMBL" id="GGYP01006989">
    <property type="protein sequence ID" value="MDE51760.1"/>
    <property type="molecule type" value="Transcribed_RNA"/>
</dbReference>
<organism evidence="4">
    <name type="scientific">Aceria tosichella</name>
    <name type="common">wheat curl mite</name>
    <dbReference type="NCBI Taxonomy" id="561515"/>
    <lineage>
        <taxon>Eukaryota</taxon>
        <taxon>Metazoa</taxon>
        <taxon>Ecdysozoa</taxon>
        <taxon>Arthropoda</taxon>
        <taxon>Chelicerata</taxon>
        <taxon>Arachnida</taxon>
        <taxon>Acari</taxon>
        <taxon>Acariformes</taxon>
        <taxon>Trombidiformes</taxon>
        <taxon>Prostigmata</taxon>
        <taxon>Eupodina</taxon>
        <taxon>Eriophyoidea</taxon>
        <taxon>Eriophyidae</taxon>
        <taxon>Eriophyinae</taxon>
        <taxon>Aceriini</taxon>
        <taxon>Aceria</taxon>
    </lineage>
</organism>
<dbReference type="PANTHER" id="PTHR11759">
    <property type="entry name" value="40S RIBOSOMAL PROTEIN S14/30S RIBOSOMAL PROTEIN S11"/>
    <property type="match status" value="1"/>
</dbReference>
<sequence>MLGRLIINQGRALHTTATRLGTDAREKRLGHVKQTDQVEGEQGTYSASQASYELVDENLMDKVINNVKFKDIPIITIKCTRNNTKIYLSNGDGTLIDRKSGGSEGFKNCRKGTTVAAQAVANRILTIATDNEIHMARMVFNGLGPGRNAAFKVFEMNNFNIVSLTDRTQAAEPWNRRPRGTKSI</sequence>
<dbReference type="InterPro" id="IPR036967">
    <property type="entry name" value="Ribosomal_uS11_sf"/>
</dbReference>
<protein>
    <submittedName>
        <fullName evidence="4">28S ribosomal protein S11, mitochondrial</fullName>
    </submittedName>
</protein>
<comment type="similarity">
    <text evidence="1">Belongs to the universal ribosomal protein uS11 family.</text>
</comment>